<protein>
    <submittedName>
        <fullName evidence="3">Cell surface protein</fullName>
    </submittedName>
</protein>
<dbReference type="HOGENOM" id="CLU_067278_1_0_9"/>
<accession>Q03WB2</accession>
<feature type="signal peptide" evidence="1">
    <location>
        <begin position="1"/>
        <end position="24"/>
    </location>
</feature>
<keyword evidence="4" id="KW-1185">Reference proteome</keyword>
<feature type="chain" id="PRO_5038674963" evidence="1">
    <location>
        <begin position="25"/>
        <end position="259"/>
    </location>
</feature>
<dbReference type="EnsemblBacteria" id="ABJ62510">
    <property type="protein sequence ID" value="ABJ62510"/>
    <property type="gene ID" value="LEUM_1417"/>
</dbReference>
<dbReference type="RefSeq" id="WP_011680107.1">
    <property type="nucleotide sequence ID" value="NC_008531.1"/>
</dbReference>
<dbReference type="GeneID" id="29577030"/>
<proteinExistence type="predicted"/>
<evidence type="ECO:0000259" key="2">
    <source>
        <dbReference type="Pfam" id="PF13731"/>
    </source>
</evidence>
<name>Q03WB2_LEUMM</name>
<dbReference type="KEGG" id="lme:LEUM_1417"/>
<dbReference type="EMBL" id="CP000414">
    <property type="protein sequence ID" value="ABJ62510.1"/>
    <property type="molecule type" value="Genomic_DNA"/>
</dbReference>
<feature type="domain" description="WxL" evidence="2">
    <location>
        <begin position="34"/>
        <end position="256"/>
    </location>
</feature>
<dbReference type="eggNOG" id="ENOG5033VCW">
    <property type="taxonomic scope" value="Bacteria"/>
</dbReference>
<evidence type="ECO:0000256" key="1">
    <source>
        <dbReference type="SAM" id="SignalP"/>
    </source>
</evidence>
<evidence type="ECO:0000313" key="4">
    <source>
        <dbReference type="Proteomes" id="UP000000362"/>
    </source>
</evidence>
<sequence length="259" mass="27111">MINKKILGLAGLASLGLATTAPLAVVHADDTSKVSLQSNAQVSFIKDETTKPVLNPLNPVNADGGQNSVTPIDNVTKDKPQAGTSGLLTIDFASSFNFGTNIIISSAKQTYYASAQSYSNKGTMTTGPNFAQVTDNRSGDKHTGWKLQVKQDGDFTAVTDSSSKLTGATISISNGKAVNGNGSDKVINTVDTNSITIGRENTTVMSADDGEGIGTWIYSMGNQNTADKSVSLTVPASSKIKEDTYKTTLTWTLSDTAVE</sequence>
<keyword evidence="1" id="KW-0732">Signal</keyword>
<evidence type="ECO:0000313" key="3">
    <source>
        <dbReference type="EMBL" id="ABJ62510.1"/>
    </source>
</evidence>
<dbReference type="Pfam" id="PF13731">
    <property type="entry name" value="WxL"/>
    <property type="match status" value="1"/>
</dbReference>
<reference evidence="3 4" key="1">
    <citation type="journal article" date="2006" name="Proc. Natl. Acad. Sci. U.S.A.">
        <title>Comparative genomics of the lactic acid bacteria.</title>
        <authorList>
            <person name="Makarova K."/>
            <person name="Slesarev A."/>
            <person name="Wolf Y."/>
            <person name="Sorokin A."/>
            <person name="Mirkin B."/>
            <person name="Koonin E."/>
            <person name="Pavlov A."/>
            <person name="Pavlova N."/>
            <person name="Karamychev V."/>
            <person name="Polouchine N."/>
            <person name="Shakhova V."/>
            <person name="Grigoriev I."/>
            <person name="Lou Y."/>
            <person name="Rohksar D."/>
            <person name="Lucas S."/>
            <person name="Huang K."/>
            <person name="Goodstein D.M."/>
            <person name="Hawkins T."/>
            <person name="Plengvidhya V."/>
            <person name="Welker D."/>
            <person name="Hughes J."/>
            <person name="Goh Y."/>
            <person name="Benson A."/>
            <person name="Baldwin K."/>
            <person name="Lee J.H."/>
            <person name="Diaz-Muniz I."/>
            <person name="Dosti B."/>
            <person name="Smeianov V."/>
            <person name="Wechter W."/>
            <person name="Barabote R."/>
            <person name="Lorca G."/>
            <person name="Altermann E."/>
            <person name="Barrangou R."/>
            <person name="Ganesan B."/>
            <person name="Xie Y."/>
            <person name="Rawsthorne H."/>
            <person name="Tamir D."/>
            <person name="Parker C."/>
            <person name="Breidt F."/>
            <person name="Broadbent J."/>
            <person name="Hutkins R."/>
            <person name="O'Sullivan D."/>
            <person name="Steele J."/>
            <person name="Unlu G."/>
            <person name="Saier M."/>
            <person name="Klaenhammer T."/>
            <person name="Richardson P."/>
            <person name="Kozyavkin S."/>
            <person name="Weimer B."/>
            <person name="Mills D."/>
        </authorList>
    </citation>
    <scope>NUCLEOTIDE SEQUENCE [LARGE SCALE GENOMIC DNA]</scope>
    <source>
        <strain evidence="4">ATCC 8293 / DSM 20343 / BCRC 11652 / CCM 1803 / JCM 6124 / NCDO 523 / NBRC 100496 / NCIMB 8023 / NCTC 12954 / NRRL B-1118 / 37Y</strain>
    </source>
</reference>
<gene>
    <name evidence="3" type="ordered locus">LEUM_1417</name>
</gene>
<dbReference type="InterPro" id="IPR027994">
    <property type="entry name" value="WxL_dom"/>
</dbReference>
<dbReference type="AlphaFoldDB" id="Q03WB2"/>
<dbReference type="Proteomes" id="UP000000362">
    <property type="component" value="Chromosome"/>
</dbReference>
<organism evidence="3 4">
    <name type="scientific">Leuconostoc mesenteroides subsp. mesenteroides (strain ATCC 8293 / DSM 20343 / BCRC 11652 / CCM 1803 / JCM 6124 / NCDO 523 / NBRC 100496 / NCIMB 8023 / NCTC 12954 / NRRL B-1118 / 37Y)</name>
    <dbReference type="NCBI Taxonomy" id="203120"/>
    <lineage>
        <taxon>Bacteria</taxon>
        <taxon>Bacillati</taxon>
        <taxon>Bacillota</taxon>
        <taxon>Bacilli</taxon>
        <taxon>Lactobacillales</taxon>
        <taxon>Lactobacillaceae</taxon>
        <taxon>Leuconostoc</taxon>
    </lineage>
</organism>